<dbReference type="EC" id="1.3.99.16" evidence="7"/>
<evidence type="ECO:0000256" key="3">
    <source>
        <dbReference type="ARBA" id="ARBA00023002"/>
    </source>
</evidence>
<accession>Q1D2Y2</accession>
<dbReference type="InterPro" id="IPR012675">
    <property type="entry name" value="Beta-grasp_dom_sf"/>
</dbReference>
<dbReference type="OrthoDB" id="9775084at2"/>
<sequence>MTVRVRINGEEKELDVDPEMPLLWAVRDVLGLTGTKYGCGQALCGSCTVHLDGQPVRACVTPIRRAEGHSVTTIEGLSPDGNHPLQKAWVELGVPQCGFCQTGQIMCAAALLAKKPQPSDKEIDQSLAGNLCRCGTYTRIRSAVKKAAGMSEE</sequence>
<dbReference type="GO" id="GO:0046872">
    <property type="term" value="F:metal ion binding"/>
    <property type="evidence" value="ECO:0007669"/>
    <property type="project" value="UniProtKB-KW"/>
</dbReference>
<dbReference type="InterPro" id="IPR001041">
    <property type="entry name" value="2Fe-2S_ferredoxin-type"/>
</dbReference>
<dbReference type="eggNOG" id="COG2080">
    <property type="taxonomic scope" value="Bacteria"/>
</dbReference>
<dbReference type="Pfam" id="PF00111">
    <property type="entry name" value="Fer2"/>
    <property type="match status" value="1"/>
</dbReference>
<name>Q1D2Y2_MYXXD</name>
<dbReference type="InterPro" id="IPR002888">
    <property type="entry name" value="2Fe-2S-bd"/>
</dbReference>
<feature type="domain" description="2Fe-2S ferredoxin-type" evidence="6">
    <location>
        <begin position="1"/>
        <end position="77"/>
    </location>
</feature>
<dbReference type="Gene3D" id="3.10.20.30">
    <property type="match status" value="1"/>
</dbReference>
<dbReference type="PANTHER" id="PTHR44379">
    <property type="entry name" value="OXIDOREDUCTASE WITH IRON-SULFUR SUBUNIT"/>
    <property type="match status" value="1"/>
</dbReference>
<dbReference type="Pfam" id="PF01799">
    <property type="entry name" value="Fer2_2"/>
    <property type="match status" value="1"/>
</dbReference>
<dbReference type="InterPro" id="IPR006058">
    <property type="entry name" value="2Fe2S_fd_BS"/>
</dbReference>
<dbReference type="AlphaFoldDB" id="Q1D2Y2"/>
<dbReference type="Proteomes" id="UP000002402">
    <property type="component" value="Chromosome"/>
</dbReference>
<dbReference type="FunFam" id="3.10.20.30:FF:000020">
    <property type="entry name" value="Xanthine dehydrogenase iron-sulfur subunit"/>
    <property type="match status" value="1"/>
</dbReference>
<dbReference type="PANTHER" id="PTHR44379:SF2">
    <property type="entry name" value="BLR6218 PROTEIN"/>
    <property type="match status" value="1"/>
</dbReference>
<dbReference type="SUPFAM" id="SSF54292">
    <property type="entry name" value="2Fe-2S ferredoxin-like"/>
    <property type="match status" value="1"/>
</dbReference>
<evidence type="ECO:0000313" key="8">
    <source>
        <dbReference type="Proteomes" id="UP000002402"/>
    </source>
</evidence>
<dbReference type="InterPro" id="IPR051452">
    <property type="entry name" value="Diverse_Oxidoreductases"/>
</dbReference>
<dbReference type="STRING" id="246197.MXAN_4830"/>
<dbReference type="Gene3D" id="1.10.150.120">
    <property type="entry name" value="[2Fe-2S]-binding domain"/>
    <property type="match status" value="1"/>
</dbReference>
<organism evidence="7 8">
    <name type="scientific">Myxococcus xanthus (strain DK1622)</name>
    <dbReference type="NCBI Taxonomy" id="246197"/>
    <lineage>
        <taxon>Bacteria</taxon>
        <taxon>Pseudomonadati</taxon>
        <taxon>Myxococcota</taxon>
        <taxon>Myxococcia</taxon>
        <taxon>Myxococcales</taxon>
        <taxon>Cystobacterineae</taxon>
        <taxon>Myxococcaceae</taxon>
        <taxon>Myxococcus</taxon>
    </lineage>
</organism>
<keyword evidence="1" id="KW-0001">2Fe-2S</keyword>
<dbReference type="PROSITE" id="PS00197">
    <property type="entry name" value="2FE2S_FER_1"/>
    <property type="match status" value="1"/>
</dbReference>
<dbReference type="PROSITE" id="PS51085">
    <property type="entry name" value="2FE2S_FER_2"/>
    <property type="match status" value="1"/>
</dbReference>
<keyword evidence="5" id="KW-0411">Iron-sulfur</keyword>
<dbReference type="GeneID" id="41362127"/>
<keyword evidence="2" id="KW-0479">Metal-binding</keyword>
<evidence type="ECO:0000256" key="2">
    <source>
        <dbReference type="ARBA" id="ARBA00022723"/>
    </source>
</evidence>
<keyword evidence="8" id="KW-1185">Reference proteome</keyword>
<keyword evidence="3 7" id="KW-0560">Oxidoreductase</keyword>
<dbReference type="CDD" id="cd00207">
    <property type="entry name" value="fer2"/>
    <property type="match status" value="1"/>
</dbReference>
<evidence type="ECO:0000256" key="4">
    <source>
        <dbReference type="ARBA" id="ARBA00023004"/>
    </source>
</evidence>
<dbReference type="EMBL" id="CP000113">
    <property type="protein sequence ID" value="ABF91771.1"/>
    <property type="molecule type" value="Genomic_DNA"/>
</dbReference>
<keyword evidence="4" id="KW-0408">Iron</keyword>
<protein>
    <submittedName>
        <fullName evidence="7">Isoquinoline 1-oxidoreductase, alpha subunit</fullName>
        <ecNumber evidence="7">1.3.99.16</ecNumber>
    </submittedName>
</protein>
<evidence type="ECO:0000313" key="7">
    <source>
        <dbReference type="EMBL" id="ABF91771.1"/>
    </source>
</evidence>
<dbReference type="InterPro" id="IPR036010">
    <property type="entry name" value="2Fe-2S_ferredoxin-like_sf"/>
</dbReference>
<dbReference type="SUPFAM" id="SSF47741">
    <property type="entry name" value="CO dehydrogenase ISP C-domain like"/>
    <property type="match status" value="1"/>
</dbReference>
<evidence type="ECO:0000256" key="5">
    <source>
        <dbReference type="ARBA" id="ARBA00023014"/>
    </source>
</evidence>
<dbReference type="EnsemblBacteria" id="ABF91771">
    <property type="protein sequence ID" value="ABF91771"/>
    <property type="gene ID" value="MXAN_4830"/>
</dbReference>
<dbReference type="GO" id="GO:0051537">
    <property type="term" value="F:2 iron, 2 sulfur cluster binding"/>
    <property type="evidence" value="ECO:0007669"/>
    <property type="project" value="UniProtKB-KW"/>
</dbReference>
<reference evidence="7 8" key="1">
    <citation type="journal article" date="2006" name="Proc. Natl. Acad. Sci. U.S.A.">
        <title>Evolution of sensory complexity recorded in a myxobacterial genome.</title>
        <authorList>
            <person name="Goldman B.S."/>
            <person name="Nierman W.C."/>
            <person name="Kaiser D."/>
            <person name="Slater S.C."/>
            <person name="Durkin A.S."/>
            <person name="Eisen J.A."/>
            <person name="Ronning C.M."/>
            <person name="Barbazuk W.B."/>
            <person name="Blanchard M."/>
            <person name="Field C."/>
            <person name="Halling C."/>
            <person name="Hinkle G."/>
            <person name="Iartchuk O."/>
            <person name="Kim H.S."/>
            <person name="Mackenzie C."/>
            <person name="Madupu R."/>
            <person name="Miller N."/>
            <person name="Shvartsbeyn A."/>
            <person name="Sullivan S.A."/>
            <person name="Vaudin M."/>
            <person name="Wiegand R."/>
            <person name="Kaplan H.B."/>
        </authorList>
    </citation>
    <scope>NUCLEOTIDE SEQUENCE [LARGE SCALE GENOMIC DNA]</scope>
    <source>
        <strain evidence="8">DK1622</strain>
    </source>
</reference>
<dbReference type="HOGENOM" id="CLU_052511_3_0_7"/>
<gene>
    <name evidence="7" type="primary">iorA</name>
    <name evidence="7" type="ordered locus">MXAN_4830</name>
</gene>
<dbReference type="InterPro" id="IPR036884">
    <property type="entry name" value="2Fe-2S-bd_dom_sf"/>
</dbReference>
<dbReference type="KEGG" id="mxa:MXAN_4830"/>
<evidence type="ECO:0000256" key="1">
    <source>
        <dbReference type="ARBA" id="ARBA00022714"/>
    </source>
</evidence>
<dbReference type="RefSeq" id="WP_011554816.1">
    <property type="nucleotide sequence ID" value="NC_008095.1"/>
</dbReference>
<evidence type="ECO:0000259" key="6">
    <source>
        <dbReference type="PROSITE" id="PS51085"/>
    </source>
</evidence>
<dbReference type="GO" id="GO:0047121">
    <property type="term" value="F:isoquinoline 1-oxidoreductase activity"/>
    <property type="evidence" value="ECO:0007669"/>
    <property type="project" value="UniProtKB-EC"/>
</dbReference>
<proteinExistence type="predicted"/>